<dbReference type="SMART" id="SM00382">
    <property type="entry name" value="AAA"/>
    <property type="match status" value="1"/>
</dbReference>
<keyword evidence="2" id="KW-0813">Transport</keyword>
<evidence type="ECO:0000256" key="2">
    <source>
        <dbReference type="ARBA" id="ARBA00022448"/>
    </source>
</evidence>
<keyword evidence="3" id="KW-0547">Nucleotide-binding</keyword>
<accession>A0A9E7R0E5</accession>
<reference evidence="7" key="1">
    <citation type="submission" date="2022-09" db="EMBL/GenBank/DDBJ databases">
        <title>Diverse halophilic archaea isolated from saline environments.</title>
        <authorList>
            <person name="Cui H.-L."/>
        </authorList>
    </citation>
    <scope>NUCLEOTIDE SEQUENCE</scope>
    <source>
        <strain evidence="7">ZS-35-S2</strain>
    </source>
</reference>
<keyword evidence="4 7" id="KW-0067">ATP-binding</keyword>
<dbReference type="SUPFAM" id="SSF52540">
    <property type="entry name" value="P-loop containing nucleoside triphosphate hydrolases"/>
    <property type="match status" value="1"/>
</dbReference>
<evidence type="ECO:0000256" key="1">
    <source>
        <dbReference type="ARBA" id="ARBA00005417"/>
    </source>
</evidence>
<dbReference type="PANTHER" id="PTHR43820">
    <property type="entry name" value="HIGH-AFFINITY BRANCHED-CHAIN AMINO ACID TRANSPORT ATP-BINDING PROTEIN LIVF"/>
    <property type="match status" value="1"/>
</dbReference>
<dbReference type="Pfam" id="PF00005">
    <property type="entry name" value="ABC_tran"/>
    <property type="match status" value="1"/>
</dbReference>
<dbReference type="GO" id="GO:0005524">
    <property type="term" value="F:ATP binding"/>
    <property type="evidence" value="ECO:0007669"/>
    <property type="project" value="UniProtKB-KW"/>
</dbReference>
<comment type="similarity">
    <text evidence="1">Belongs to the ABC transporter superfamily.</text>
</comment>
<dbReference type="InterPro" id="IPR052156">
    <property type="entry name" value="BCAA_Transport_ATP-bd_LivF"/>
</dbReference>
<feature type="domain" description="ABC transporter" evidence="6">
    <location>
        <begin position="6"/>
        <end position="234"/>
    </location>
</feature>
<dbReference type="PANTHER" id="PTHR43820:SF2">
    <property type="entry name" value="ABC TRANSPORTER ATP-BINDING PROTEIN"/>
    <property type="match status" value="1"/>
</dbReference>
<dbReference type="GeneID" id="74943548"/>
<dbReference type="InterPro" id="IPR017871">
    <property type="entry name" value="ABC_transporter-like_CS"/>
</dbReference>
<dbReference type="GO" id="GO:0016887">
    <property type="term" value="F:ATP hydrolysis activity"/>
    <property type="evidence" value="ECO:0007669"/>
    <property type="project" value="InterPro"/>
</dbReference>
<dbReference type="EMBL" id="CP104003">
    <property type="protein sequence ID" value="UWM53242.1"/>
    <property type="molecule type" value="Genomic_DNA"/>
</dbReference>
<organism evidence="7 8">
    <name type="scientific">Salinirubellus salinus</name>
    <dbReference type="NCBI Taxonomy" id="1364945"/>
    <lineage>
        <taxon>Archaea</taxon>
        <taxon>Methanobacteriati</taxon>
        <taxon>Methanobacteriota</taxon>
        <taxon>Stenosarchaea group</taxon>
        <taxon>Halobacteria</taxon>
        <taxon>Halobacteriales</taxon>
        <taxon>Natronomonadaceae</taxon>
        <taxon>Salinirubellus</taxon>
    </lineage>
</organism>
<dbReference type="KEGG" id="ssai:N0B31_13960"/>
<protein>
    <submittedName>
        <fullName evidence="7">ABC transporter ATP-binding protein</fullName>
    </submittedName>
</protein>
<dbReference type="Proteomes" id="UP001057580">
    <property type="component" value="Chromosome"/>
</dbReference>
<dbReference type="GO" id="GO:0015658">
    <property type="term" value="F:branched-chain amino acid transmembrane transporter activity"/>
    <property type="evidence" value="ECO:0007669"/>
    <property type="project" value="TreeGrafter"/>
</dbReference>
<dbReference type="InterPro" id="IPR003439">
    <property type="entry name" value="ABC_transporter-like_ATP-bd"/>
</dbReference>
<evidence type="ECO:0000313" key="8">
    <source>
        <dbReference type="Proteomes" id="UP001057580"/>
    </source>
</evidence>
<dbReference type="CDD" id="cd03224">
    <property type="entry name" value="ABC_TM1139_LivF_branched"/>
    <property type="match status" value="1"/>
</dbReference>
<gene>
    <name evidence="7" type="ORF">N0B31_13960</name>
</gene>
<dbReference type="PROSITE" id="PS50893">
    <property type="entry name" value="ABC_TRANSPORTER_2"/>
    <property type="match status" value="1"/>
</dbReference>
<evidence type="ECO:0000259" key="6">
    <source>
        <dbReference type="PROSITE" id="PS50893"/>
    </source>
</evidence>
<sequence>MSEPILTLEDVNSYYGNSHVVFDLDIEIEQNEVVALLGRNGAGKTTTLRTITGTVPRREGTIEFRGEDISSSSVDDISKKGIKLVPEDRRIFPTLTVMENLQVAHDSAVDPRPIEDMFEVFPKLEELQENKGRNLSGGEQQMLSVSRALVQNPDLLLLDEPTEGLAPVIVDDLRDVFEEVVSEDVTVLITEQNVDFALNLSERAYIIEKGANAWEGTIEELEDNEELLEEYLSVGGESGQGGEPASTD</sequence>
<dbReference type="Gene3D" id="3.40.50.300">
    <property type="entry name" value="P-loop containing nucleotide triphosphate hydrolases"/>
    <property type="match status" value="1"/>
</dbReference>
<dbReference type="PROSITE" id="PS00211">
    <property type="entry name" value="ABC_TRANSPORTER_1"/>
    <property type="match status" value="1"/>
</dbReference>
<dbReference type="InterPro" id="IPR003593">
    <property type="entry name" value="AAA+_ATPase"/>
</dbReference>
<evidence type="ECO:0000313" key="7">
    <source>
        <dbReference type="EMBL" id="UWM53242.1"/>
    </source>
</evidence>
<proteinExistence type="inferred from homology"/>
<dbReference type="AlphaFoldDB" id="A0A9E7R0E5"/>
<evidence type="ECO:0000256" key="5">
    <source>
        <dbReference type="ARBA" id="ARBA00022970"/>
    </source>
</evidence>
<keyword evidence="8" id="KW-1185">Reference proteome</keyword>
<name>A0A9E7R0E5_9EURY</name>
<dbReference type="InterPro" id="IPR027417">
    <property type="entry name" value="P-loop_NTPase"/>
</dbReference>
<dbReference type="RefSeq" id="WP_260592236.1">
    <property type="nucleotide sequence ID" value="NZ_CP104003.1"/>
</dbReference>
<keyword evidence="5" id="KW-0029">Amino-acid transport</keyword>
<dbReference type="GO" id="GO:0015807">
    <property type="term" value="P:L-amino acid transport"/>
    <property type="evidence" value="ECO:0007669"/>
    <property type="project" value="TreeGrafter"/>
</dbReference>
<evidence type="ECO:0000256" key="3">
    <source>
        <dbReference type="ARBA" id="ARBA00022741"/>
    </source>
</evidence>
<evidence type="ECO:0000256" key="4">
    <source>
        <dbReference type="ARBA" id="ARBA00022840"/>
    </source>
</evidence>